<accession>A0A6A4HIF5</accession>
<reference evidence="1" key="1">
    <citation type="journal article" date="2019" name="Environ. Microbiol.">
        <title>Fungal ecological strategies reflected in gene transcription - a case study of two litter decomposers.</title>
        <authorList>
            <person name="Barbi F."/>
            <person name="Kohler A."/>
            <person name="Barry K."/>
            <person name="Baskaran P."/>
            <person name="Daum C."/>
            <person name="Fauchery L."/>
            <person name="Ihrmark K."/>
            <person name="Kuo A."/>
            <person name="LaButti K."/>
            <person name="Lipzen A."/>
            <person name="Morin E."/>
            <person name="Grigoriev I.V."/>
            <person name="Henrissat B."/>
            <person name="Lindahl B."/>
            <person name="Martin F."/>
        </authorList>
    </citation>
    <scope>NUCLEOTIDE SEQUENCE</scope>
    <source>
        <strain evidence="1">JB14</strain>
    </source>
</reference>
<evidence type="ECO:0000313" key="1">
    <source>
        <dbReference type="EMBL" id="KAE9397460.1"/>
    </source>
</evidence>
<protein>
    <submittedName>
        <fullName evidence="1">Uncharacterized protein</fullName>
    </submittedName>
</protein>
<gene>
    <name evidence="1" type="ORF">BT96DRAFT_1020812</name>
</gene>
<dbReference type="AlphaFoldDB" id="A0A6A4HIF5"/>
<dbReference type="Proteomes" id="UP000799118">
    <property type="component" value="Unassembled WGS sequence"/>
</dbReference>
<evidence type="ECO:0000313" key="2">
    <source>
        <dbReference type="Proteomes" id="UP000799118"/>
    </source>
</evidence>
<sequence length="154" mass="17507">MPLHMARLQNFITRVEYDLRSEGPAAIDGRVFISLSLTGSDFKSYFTQAKTQSIVVLRGPIEHSWIKSLIPDCALYQRTFFATWNESFQFVYIDLGTFSRCFQIEPVLYVFKAIGSGYHGNSTRYPLHLLVIPLLREPEPPACLATHRLASPPP</sequence>
<keyword evidence="2" id="KW-1185">Reference proteome</keyword>
<proteinExistence type="predicted"/>
<organism evidence="1 2">
    <name type="scientific">Gymnopus androsaceus JB14</name>
    <dbReference type="NCBI Taxonomy" id="1447944"/>
    <lineage>
        <taxon>Eukaryota</taxon>
        <taxon>Fungi</taxon>
        <taxon>Dikarya</taxon>
        <taxon>Basidiomycota</taxon>
        <taxon>Agaricomycotina</taxon>
        <taxon>Agaricomycetes</taxon>
        <taxon>Agaricomycetidae</taxon>
        <taxon>Agaricales</taxon>
        <taxon>Marasmiineae</taxon>
        <taxon>Omphalotaceae</taxon>
        <taxon>Gymnopus</taxon>
    </lineage>
</organism>
<dbReference type="EMBL" id="ML769497">
    <property type="protein sequence ID" value="KAE9397460.1"/>
    <property type="molecule type" value="Genomic_DNA"/>
</dbReference>
<name>A0A6A4HIF5_9AGAR</name>